<dbReference type="PROSITE" id="PS51194">
    <property type="entry name" value="HELICASE_CTER"/>
    <property type="match status" value="1"/>
</dbReference>
<dbReference type="SUPFAM" id="SSF52540">
    <property type="entry name" value="P-loop containing nucleoside triphosphate hydrolases"/>
    <property type="match status" value="2"/>
</dbReference>
<sequence length="593" mass="65369">MNKLIAEIGLTGSERRIILTSSFVHKEALRAIPGSRWADLDWSLPLCWASCVALRGTFGSQLEIGPHLNEWAGQEKAQRIAPSMLLRTATDLETSFDPRLKPFQRAGVAWLLASSDGALLGDDVGSGKTVQLSVAIRELQHKCGIIVAPKSTLPAWRDHLQDWAGLSSALATGSAAKRRDACHQVADGQKNVLIIAWENVRHHSRLASYGNIALTPEERTPKELNAIKADFVLLDEAHRAKDPRAKMTRACWALGDGPTVKTRYAATATPVANHLDDLWSVMRFVSPKEWPVKSKFVDRYCEMTWNRWGGVEIGGVKPTTSAEFYQILDPRYRSMPKSVVLRDLPPIRGGLQDPLGLLVREAEMSPKQEKAYRQMLDKSVAELETGTLIGAGSLARATRLRQLSASYGDVVDYLDAQGNPRQRLTLMDPSCKLDVLEDMLTGELANEEAVVIFTVSRQLAQMAAERAERVTGKKAGLIIGGQSDDERESVLRSFQAGELGSVAVTVAAGGAGITLTKARVAIFLQRDFSYVNNYQAEGRVHRIGSEVHDRVLIYDVITPNTLEDRVLEVLRNKEDLAGQIKRTEDLLALYTGF</sequence>
<dbReference type="EMBL" id="LR798370">
    <property type="protein sequence ID" value="CAB5227288.1"/>
    <property type="molecule type" value="Genomic_DNA"/>
</dbReference>
<dbReference type="InterPro" id="IPR001650">
    <property type="entry name" value="Helicase_C-like"/>
</dbReference>
<dbReference type="PROSITE" id="PS51192">
    <property type="entry name" value="HELICASE_ATP_BIND_1"/>
    <property type="match status" value="1"/>
</dbReference>
<evidence type="ECO:0000256" key="1">
    <source>
        <dbReference type="ARBA" id="ARBA00022801"/>
    </source>
</evidence>
<name>A0A6J7XBU9_9CAUD</name>
<organism evidence="6">
    <name type="scientific">uncultured Caudovirales phage</name>
    <dbReference type="NCBI Taxonomy" id="2100421"/>
    <lineage>
        <taxon>Viruses</taxon>
        <taxon>Duplodnaviria</taxon>
        <taxon>Heunggongvirae</taxon>
        <taxon>Uroviricota</taxon>
        <taxon>Caudoviricetes</taxon>
        <taxon>Peduoviridae</taxon>
        <taxon>Maltschvirus</taxon>
        <taxon>Maltschvirus maltsch</taxon>
    </lineage>
</organism>
<dbReference type="InterPro" id="IPR027417">
    <property type="entry name" value="P-loop_NTPase"/>
</dbReference>
<dbReference type="SMART" id="SM00490">
    <property type="entry name" value="HELICc"/>
    <property type="match status" value="1"/>
</dbReference>
<evidence type="ECO:0000313" key="4">
    <source>
        <dbReference type="EMBL" id="CAB4197866.1"/>
    </source>
</evidence>
<dbReference type="InterPro" id="IPR038718">
    <property type="entry name" value="SNF2-like_sf"/>
</dbReference>
<feature type="domain" description="Helicase ATP-binding" evidence="2">
    <location>
        <begin position="109"/>
        <end position="288"/>
    </location>
</feature>
<dbReference type="InterPro" id="IPR000330">
    <property type="entry name" value="SNF2_N"/>
</dbReference>
<dbReference type="Gene3D" id="3.40.50.300">
    <property type="entry name" value="P-loop containing nucleotide triphosphate hydrolases"/>
    <property type="match status" value="1"/>
</dbReference>
<dbReference type="Pfam" id="PF00271">
    <property type="entry name" value="Helicase_C"/>
    <property type="match status" value="1"/>
</dbReference>
<proteinExistence type="predicted"/>
<reference evidence="6" key="1">
    <citation type="submission" date="2020-05" db="EMBL/GenBank/DDBJ databases">
        <authorList>
            <person name="Chiriac C."/>
            <person name="Salcher M."/>
            <person name="Ghai R."/>
            <person name="Kavagutti S V."/>
        </authorList>
    </citation>
    <scope>NUCLEOTIDE SEQUENCE</scope>
</reference>
<dbReference type="EMBL" id="LR797368">
    <property type="protein sequence ID" value="CAB4210314.1"/>
    <property type="molecule type" value="Genomic_DNA"/>
</dbReference>
<dbReference type="GO" id="GO:0005524">
    <property type="term" value="F:ATP binding"/>
    <property type="evidence" value="ECO:0007669"/>
    <property type="project" value="InterPro"/>
</dbReference>
<dbReference type="Gene3D" id="3.40.50.10810">
    <property type="entry name" value="Tandem AAA-ATPase domain"/>
    <property type="match status" value="1"/>
</dbReference>
<dbReference type="PANTHER" id="PTHR45629:SF7">
    <property type="entry name" value="DNA EXCISION REPAIR PROTEIN ERCC-6-RELATED"/>
    <property type="match status" value="1"/>
</dbReference>
<dbReference type="CDD" id="cd18793">
    <property type="entry name" value="SF2_C_SNF"/>
    <property type="match status" value="1"/>
</dbReference>
<dbReference type="Pfam" id="PF00176">
    <property type="entry name" value="SNF2-rel_dom"/>
    <property type="match status" value="1"/>
</dbReference>
<dbReference type="SMART" id="SM00487">
    <property type="entry name" value="DEXDc"/>
    <property type="match status" value="1"/>
</dbReference>
<dbReference type="InterPro" id="IPR049730">
    <property type="entry name" value="SNF2/RAD54-like_C"/>
</dbReference>
<dbReference type="InterPro" id="IPR050496">
    <property type="entry name" value="SNF2_RAD54_helicase_repair"/>
</dbReference>
<accession>A0A6J7XBU9</accession>
<gene>
    <name evidence="4" type="ORF">UFOVP1306_37</name>
    <name evidence="5" type="ORF">UFOVP1422_39</name>
    <name evidence="6" type="ORF">UFOVP1519_27</name>
</gene>
<evidence type="ECO:0000313" key="6">
    <source>
        <dbReference type="EMBL" id="CAB5227288.1"/>
    </source>
</evidence>
<evidence type="ECO:0000259" key="2">
    <source>
        <dbReference type="PROSITE" id="PS51192"/>
    </source>
</evidence>
<dbReference type="EMBL" id="LR797265">
    <property type="protein sequence ID" value="CAB4197866.1"/>
    <property type="molecule type" value="Genomic_DNA"/>
</dbReference>
<feature type="domain" description="Helicase C-terminal" evidence="3">
    <location>
        <begin position="432"/>
        <end position="587"/>
    </location>
</feature>
<dbReference type="InterPro" id="IPR014001">
    <property type="entry name" value="Helicase_ATP-bd"/>
</dbReference>
<dbReference type="GO" id="GO:0016787">
    <property type="term" value="F:hydrolase activity"/>
    <property type="evidence" value="ECO:0007669"/>
    <property type="project" value="UniProtKB-KW"/>
</dbReference>
<evidence type="ECO:0000259" key="3">
    <source>
        <dbReference type="PROSITE" id="PS51194"/>
    </source>
</evidence>
<evidence type="ECO:0000313" key="5">
    <source>
        <dbReference type="EMBL" id="CAB4210314.1"/>
    </source>
</evidence>
<keyword evidence="1" id="KW-0378">Hydrolase</keyword>
<protein>
    <submittedName>
        <fullName evidence="6">DEXDc domain containing protein</fullName>
    </submittedName>
</protein>
<dbReference type="PANTHER" id="PTHR45629">
    <property type="entry name" value="SNF2/RAD54 FAMILY MEMBER"/>
    <property type="match status" value="1"/>
</dbReference>